<name>A0A0C9UE47_SPHS4</name>
<protein>
    <submittedName>
        <fullName evidence="1">Uncharacterized protein</fullName>
    </submittedName>
</protein>
<reference evidence="1 2" key="1">
    <citation type="submission" date="2014-06" db="EMBL/GenBank/DDBJ databases">
        <title>Evolutionary Origins and Diversification of the Mycorrhizal Mutualists.</title>
        <authorList>
            <consortium name="DOE Joint Genome Institute"/>
            <consortium name="Mycorrhizal Genomics Consortium"/>
            <person name="Kohler A."/>
            <person name="Kuo A."/>
            <person name="Nagy L.G."/>
            <person name="Floudas D."/>
            <person name="Copeland A."/>
            <person name="Barry K.W."/>
            <person name="Cichocki N."/>
            <person name="Veneault-Fourrey C."/>
            <person name="LaButti K."/>
            <person name="Lindquist E.A."/>
            <person name="Lipzen A."/>
            <person name="Lundell T."/>
            <person name="Morin E."/>
            <person name="Murat C."/>
            <person name="Riley R."/>
            <person name="Ohm R."/>
            <person name="Sun H."/>
            <person name="Tunlid A."/>
            <person name="Henrissat B."/>
            <person name="Grigoriev I.V."/>
            <person name="Hibbett D.S."/>
            <person name="Martin F."/>
        </authorList>
    </citation>
    <scope>NUCLEOTIDE SEQUENCE [LARGE SCALE GENOMIC DNA]</scope>
    <source>
        <strain evidence="1 2">SS14</strain>
    </source>
</reference>
<proteinExistence type="predicted"/>
<dbReference type="Proteomes" id="UP000054279">
    <property type="component" value="Unassembled WGS sequence"/>
</dbReference>
<organism evidence="1 2">
    <name type="scientific">Sphaerobolus stellatus (strain SS14)</name>
    <dbReference type="NCBI Taxonomy" id="990650"/>
    <lineage>
        <taxon>Eukaryota</taxon>
        <taxon>Fungi</taxon>
        <taxon>Dikarya</taxon>
        <taxon>Basidiomycota</taxon>
        <taxon>Agaricomycotina</taxon>
        <taxon>Agaricomycetes</taxon>
        <taxon>Phallomycetidae</taxon>
        <taxon>Geastrales</taxon>
        <taxon>Sphaerobolaceae</taxon>
        <taxon>Sphaerobolus</taxon>
    </lineage>
</organism>
<gene>
    <name evidence="1" type="ORF">M422DRAFT_783276</name>
</gene>
<evidence type="ECO:0000313" key="2">
    <source>
        <dbReference type="Proteomes" id="UP000054279"/>
    </source>
</evidence>
<accession>A0A0C9UE47</accession>
<dbReference type="HOGENOM" id="CLU_065006_1_0_1"/>
<sequence length="121" mass="13576">MSITAYFAWGEAKRLRNVFGSRRQSLTVIFLQQGVIRFSISEKTVNPWLAGFDTGLQNAVSVILVCQFMLQLRKFSSRHVHDMIIEGLGNPGIQYDIDAENEVEEIEGNGAEVIITVAEFP</sequence>
<keyword evidence="2" id="KW-1185">Reference proteome</keyword>
<evidence type="ECO:0000313" key="1">
    <source>
        <dbReference type="EMBL" id="KIJ33044.1"/>
    </source>
</evidence>
<dbReference type="AlphaFoldDB" id="A0A0C9UE47"/>
<dbReference type="EMBL" id="KN837218">
    <property type="protein sequence ID" value="KIJ33044.1"/>
    <property type="molecule type" value="Genomic_DNA"/>
</dbReference>